<protein>
    <recommendedName>
        <fullName evidence="2">Hemerythrin-like domain-containing protein</fullName>
    </recommendedName>
</protein>
<evidence type="ECO:0000259" key="2">
    <source>
        <dbReference type="Pfam" id="PF01814"/>
    </source>
</evidence>
<dbReference type="PANTHER" id="PTHR35585:SF1">
    <property type="entry name" value="HHE DOMAIN PROTEIN (AFU_ORTHOLOGUE AFUA_4G00730)"/>
    <property type="match status" value="1"/>
</dbReference>
<feature type="region of interest" description="Disordered" evidence="1">
    <location>
        <begin position="178"/>
        <end position="201"/>
    </location>
</feature>
<evidence type="ECO:0000313" key="3">
    <source>
        <dbReference type="EMBL" id="GIG73232.1"/>
    </source>
</evidence>
<feature type="region of interest" description="Disordered" evidence="1">
    <location>
        <begin position="55"/>
        <end position="77"/>
    </location>
</feature>
<feature type="domain" description="Hemerythrin-like" evidence="2">
    <location>
        <begin position="5"/>
        <end position="119"/>
    </location>
</feature>
<dbReference type="PANTHER" id="PTHR35585">
    <property type="entry name" value="HHE DOMAIN PROTEIN (AFU_ORTHOLOGUE AFUA_4G00730)"/>
    <property type="match status" value="1"/>
</dbReference>
<dbReference type="AlphaFoldDB" id="A0A8J3PKV9"/>
<proteinExistence type="predicted"/>
<evidence type="ECO:0000256" key="1">
    <source>
        <dbReference type="SAM" id="MobiDB-lite"/>
    </source>
</evidence>
<dbReference type="RefSeq" id="WP_168076865.1">
    <property type="nucleotide sequence ID" value="NZ_BAAAQJ010000002.1"/>
</dbReference>
<gene>
    <name evidence="3" type="ORF">Pfl04_16360</name>
</gene>
<dbReference type="Pfam" id="PF01814">
    <property type="entry name" value="Hemerythrin"/>
    <property type="match status" value="1"/>
</dbReference>
<feature type="compositionally biased region" description="Basic and acidic residues" evidence="1">
    <location>
        <begin position="60"/>
        <end position="77"/>
    </location>
</feature>
<evidence type="ECO:0000313" key="4">
    <source>
        <dbReference type="Proteomes" id="UP000653674"/>
    </source>
</evidence>
<keyword evidence="4" id="KW-1185">Reference proteome</keyword>
<dbReference type="Proteomes" id="UP000653674">
    <property type="component" value="Unassembled WGS sequence"/>
</dbReference>
<reference evidence="3" key="1">
    <citation type="submission" date="2021-01" db="EMBL/GenBank/DDBJ databases">
        <title>Whole genome shotgun sequence of Planosporangium flavigriseum NBRC 105377.</title>
        <authorList>
            <person name="Komaki H."/>
            <person name="Tamura T."/>
        </authorList>
    </citation>
    <scope>NUCLEOTIDE SEQUENCE</scope>
    <source>
        <strain evidence="3">NBRC 105377</strain>
    </source>
</reference>
<dbReference type="Gene3D" id="1.20.120.520">
    <property type="entry name" value="nmb1532 protein domain like"/>
    <property type="match status" value="1"/>
</dbReference>
<feature type="compositionally biased region" description="Polar residues" evidence="1">
    <location>
        <begin position="184"/>
        <end position="201"/>
    </location>
</feature>
<dbReference type="EMBL" id="BONU01000008">
    <property type="protein sequence ID" value="GIG73232.1"/>
    <property type="molecule type" value="Genomic_DNA"/>
</dbReference>
<sequence>MASDAVTLIMNDHRMLEDLFEQVQSGKGDRRALVEEIAARLMAHAQAEEKKVYPALTKADPSEKDEVHHGYEEHDEAEQLLKKAQQNIDSPQFEQMFTEFVNAVKHHVEEEESEILPALRDAVDKAKLEQLGQAFTELRLDELRKAGFDAETEHAAAYARGRSDLTDATRDELYEMAKDADISGRSSMSKTELSKALRQQS</sequence>
<accession>A0A8J3PKV9</accession>
<organism evidence="3 4">
    <name type="scientific">Planosporangium flavigriseum</name>
    <dbReference type="NCBI Taxonomy" id="373681"/>
    <lineage>
        <taxon>Bacteria</taxon>
        <taxon>Bacillati</taxon>
        <taxon>Actinomycetota</taxon>
        <taxon>Actinomycetes</taxon>
        <taxon>Micromonosporales</taxon>
        <taxon>Micromonosporaceae</taxon>
        <taxon>Planosporangium</taxon>
    </lineage>
</organism>
<dbReference type="InterPro" id="IPR012312">
    <property type="entry name" value="Hemerythrin-like"/>
</dbReference>
<comment type="caution">
    <text evidence="3">The sequence shown here is derived from an EMBL/GenBank/DDBJ whole genome shotgun (WGS) entry which is preliminary data.</text>
</comment>
<name>A0A8J3PKV9_9ACTN</name>